<comment type="subcellular location">
    <subcellularLocation>
        <location evidence="1">Secreted</location>
    </subcellularLocation>
</comment>
<dbReference type="Pfam" id="PF01060">
    <property type="entry name" value="TTR-52"/>
    <property type="match status" value="1"/>
</dbReference>
<dbReference type="GO" id="GO:0005576">
    <property type="term" value="C:extracellular region"/>
    <property type="evidence" value="ECO:0007669"/>
    <property type="project" value="UniProtKB-SubCell"/>
</dbReference>
<keyword evidence="3" id="KW-0964">Secreted</keyword>
<dbReference type="Proteomes" id="UP000035642">
    <property type="component" value="Unassembled WGS sequence"/>
</dbReference>
<organism evidence="6 7">
    <name type="scientific">Angiostrongylus cantonensis</name>
    <name type="common">Rat lungworm</name>
    <dbReference type="NCBI Taxonomy" id="6313"/>
    <lineage>
        <taxon>Eukaryota</taxon>
        <taxon>Metazoa</taxon>
        <taxon>Ecdysozoa</taxon>
        <taxon>Nematoda</taxon>
        <taxon>Chromadorea</taxon>
        <taxon>Rhabditida</taxon>
        <taxon>Rhabditina</taxon>
        <taxon>Rhabditomorpha</taxon>
        <taxon>Strongyloidea</taxon>
        <taxon>Metastrongylidae</taxon>
        <taxon>Angiostrongylus</taxon>
    </lineage>
</organism>
<reference evidence="7" key="2">
    <citation type="submission" date="2017-02" db="UniProtKB">
        <authorList>
            <consortium name="WormBaseParasite"/>
        </authorList>
    </citation>
    <scope>IDENTIFICATION</scope>
</reference>
<evidence type="ECO:0000256" key="2">
    <source>
        <dbReference type="ARBA" id="ARBA00010112"/>
    </source>
</evidence>
<evidence type="ECO:0000256" key="4">
    <source>
        <dbReference type="ARBA" id="ARBA00022729"/>
    </source>
</evidence>
<sequence>MYSVVFVVALLAMCTALREQSYAVKGRLICGAAPAANVRVKLYDTDTGFDPDDLLSQGYTDVNGDFSLSGGTTETTMIDPLLVIYHQCNDVTAVGGLAKPGSRMVSFTLPSKYITNARVPTKTMDIGVLNLELVYYKEGRVMIVS</sequence>
<accession>A0A0K0DEG2</accession>
<evidence type="ECO:0000256" key="3">
    <source>
        <dbReference type="ARBA" id="ARBA00022525"/>
    </source>
</evidence>
<dbReference type="PANTHER" id="PTHR21700:SF118">
    <property type="entry name" value="TRANSTHYRETIN-LIKE FAMILY PROTEIN"/>
    <property type="match status" value="1"/>
</dbReference>
<protein>
    <submittedName>
        <fullName evidence="7">Transthyretin-like family protein</fullName>
    </submittedName>
</protein>
<keyword evidence="6" id="KW-1185">Reference proteome</keyword>
<evidence type="ECO:0000256" key="5">
    <source>
        <dbReference type="SAM" id="SignalP"/>
    </source>
</evidence>
<dbReference type="Gene3D" id="2.60.40.3330">
    <property type="match status" value="1"/>
</dbReference>
<dbReference type="InterPro" id="IPR038479">
    <property type="entry name" value="Transthyretin-like_sf"/>
</dbReference>
<name>A0A0K0DEG2_ANGCA</name>
<comment type="similarity">
    <text evidence="2">Belongs to the nematode transthyretin-like family.</text>
</comment>
<feature type="chain" id="PRO_5005326669" evidence="5">
    <location>
        <begin position="17"/>
        <end position="145"/>
    </location>
</feature>
<proteinExistence type="inferred from homology"/>
<dbReference type="PANTHER" id="PTHR21700">
    <property type="entry name" value="TRANSTHYRETIN-LIKE FAMILY PROTEIN-RELATED"/>
    <property type="match status" value="1"/>
</dbReference>
<feature type="signal peptide" evidence="5">
    <location>
        <begin position="1"/>
        <end position="16"/>
    </location>
</feature>
<dbReference type="InterPro" id="IPR001534">
    <property type="entry name" value="Transthyretin-like"/>
</dbReference>
<dbReference type="WBParaSite" id="ACAC_0000924301-mRNA-1">
    <property type="protein sequence ID" value="ACAC_0000924301-mRNA-1"/>
    <property type="gene ID" value="ACAC_0000924301"/>
</dbReference>
<evidence type="ECO:0000313" key="7">
    <source>
        <dbReference type="WBParaSite" id="ACAC_0000924301-mRNA-1"/>
    </source>
</evidence>
<dbReference type="GO" id="GO:0009986">
    <property type="term" value="C:cell surface"/>
    <property type="evidence" value="ECO:0007669"/>
    <property type="project" value="InterPro"/>
</dbReference>
<evidence type="ECO:0000256" key="1">
    <source>
        <dbReference type="ARBA" id="ARBA00004613"/>
    </source>
</evidence>
<dbReference type="STRING" id="6313.A0A0K0DEG2"/>
<evidence type="ECO:0000313" key="6">
    <source>
        <dbReference type="Proteomes" id="UP000035642"/>
    </source>
</evidence>
<reference evidence="6" key="1">
    <citation type="submission" date="2012-09" db="EMBL/GenBank/DDBJ databases">
        <authorList>
            <person name="Martin A.A."/>
        </authorList>
    </citation>
    <scope>NUCLEOTIDE SEQUENCE</scope>
</reference>
<keyword evidence="4 5" id="KW-0732">Signal</keyword>
<dbReference type="AlphaFoldDB" id="A0A0K0DEG2"/>